<keyword evidence="6" id="KW-1185">Reference proteome</keyword>
<dbReference type="InterPro" id="IPR001298">
    <property type="entry name" value="Filamin/ABP280_rpt"/>
</dbReference>
<feature type="coiled-coil region" evidence="3">
    <location>
        <begin position="24"/>
        <end position="53"/>
    </location>
</feature>
<dbReference type="FunFam" id="2.20.110.10:FF:000002">
    <property type="entry name" value="Phosphatidylinositol 4-phosphate 5-kinase 8"/>
    <property type="match status" value="1"/>
</dbReference>
<dbReference type="GO" id="GO:0016020">
    <property type="term" value="C:membrane"/>
    <property type="evidence" value="ECO:0007669"/>
    <property type="project" value="UniProtKB-ARBA"/>
</dbReference>
<dbReference type="InterPro" id="IPR014756">
    <property type="entry name" value="Ig_E-set"/>
</dbReference>
<feature type="region of interest" description="Disordered" evidence="4">
    <location>
        <begin position="709"/>
        <end position="738"/>
    </location>
</feature>
<feature type="compositionally biased region" description="Polar residues" evidence="4">
    <location>
        <begin position="9"/>
        <end position="24"/>
    </location>
</feature>
<feature type="compositionally biased region" description="Low complexity" evidence="4">
    <location>
        <begin position="718"/>
        <end position="733"/>
    </location>
</feature>
<proteinExistence type="predicted"/>
<keyword evidence="3" id="KW-0175">Coiled coil</keyword>
<dbReference type="SUPFAM" id="SSF81296">
    <property type="entry name" value="E set domains"/>
    <property type="match status" value="2"/>
</dbReference>
<dbReference type="InterPro" id="IPR003409">
    <property type="entry name" value="MORN"/>
</dbReference>
<feature type="compositionally biased region" description="Polar residues" evidence="4">
    <location>
        <begin position="858"/>
        <end position="867"/>
    </location>
</feature>
<sequence>MAVLEEIPNASTNTTGTHFDQMTTEALKREVERLEQELKQQDQQEKLNSMKQNAVQKRFQEARELAMEAKFRPARLRTEMKDEEIEERGKGVVFGEIDATDEKNMEELEKQGVAMEDVVTLPPQWQPTDKPAQYIPENELKYTNGDVYKGETVDQIRHGKGIHQCSNGDVYDGNWSEDKRHGLGTITFTSGMTYTGDWVDDKTCGYGKCTYANGDVFEGEWKNDHRWGWGKHEWRSSTGDIYEGEWFDDIPEGEGIMVHMEDGKEQATFQGSFLNGFRKHGTYSTKDGTVEYVGSFAEGDLRHGKGIFFARGYYKYDGDWKLDKRDGKGKCSYDNGAGEYDGGWKDDMRHGKGIMFIPNEYEYDGAWKEDREEGKGTAKYLKANEKYVGAFKDGAPSGYGKRLYSDGSIYEGEFEYGVRSGRGAFTNKEDGSKYRGEWKGDKKNGYGACQFSDGTVFRGEWKDDSWVQSTACPKKTKVFGNGIVSAVAGANATFGIEARDELNNKRLSGGDIFRVVLTLIDDDDDDGGGGDNDGNDQVEKVVEYGVVTDNDDGTYSISYSCTVAGTYACDITIGDDEHVANSPYSNLIVAPGQAHARKCKIRGDGLKVAQRFEEASFIVECRDSNENLCASPLENQVRIFVRITDASGNEIQLVKPIGVEDTGRGSYEVRYTPQKSGFYVVNVFEKKNGLNAPTILLGNSPYSMRVKDAGQLSEAPPTEKLPSTTTTTTTNGSKETEEEEFAKFGAGNIAPPPRDLARDWLDIARSDYISVDKNDFGFDSSSEEEEDEDEKFARENPDTPVITNLEDVYKVPRLNKMLAEKRAREQAKKVETMKNRLETKEKARQLKMLAGGEEDSNAKTTSLGGLD</sequence>
<evidence type="ECO:0000313" key="5">
    <source>
        <dbReference type="EMBL" id="CCO18183.1"/>
    </source>
</evidence>
<organism evidence="5 6">
    <name type="scientific">Bathycoccus prasinos</name>
    <dbReference type="NCBI Taxonomy" id="41875"/>
    <lineage>
        <taxon>Eukaryota</taxon>
        <taxon>Viridiplantae</taxon>
        <taxon>Chlorophyta</taxon>
        <taxon>Mamiellophyceae</taxon>
        <taxon>Mamiellales</taxon>
        <taxon>Bathycoccaceae</taxon>
        <taxon>Bathycoccus</taxon>
    </lineage>
</organism>
<evidence type="ECO:0000256" key="3">
    <source>
        <dbReference type="SAM" id="Coils"/>
    </source>
</evidence>
<dbReference type="RefSeq" id="XP_007510650.1">
    <property type="nucleotide sequence ID" value="XM_007510588.1"/>
</dbReference>
<reference evidence="5 6" key="1">
    <citation type="submission" date="2011-10" db="EMBL/GenBank/DDBJ databases">
        <authorList>
            <person name="Genoscope - CEA"/>
        </authorList>
    </citation>
    <scope>NUCLEOTIDE SEQUENCE [LARGE SCALE GENOMIC DNA]</scope>
    <source>
        <strain evidence="5 6">RCC 1105</strain>
    </source>
</reference>
<dbReference type="SMART" id="SM00557">
    <property type="entry name" value="IG_FLMN"/>
    <property type="match status" value="2"/>
</dbReference>
<name>K8F996_9CHLO</name>
<dbReference type="InterPro" id="IPR017868">
    <property type="entry name" value="Filamin/ABP280_repeat-like"/>
</dbReference>
<dbReference type="InterPro" id="IPR013783">
    <property type="entry name" value="Ig-like_fold"/>
</dbReference>
<evidence type="ECO:0000256" key="1">
    <source>
        <dbReference type="ARBA" id="ARBA00022737"/>
    </source>
</evidence>
<feature type="region of interest" description="Disordered" evidence="4">
    <location>
        <begin position="825"/>
        <end position="867"/>
    </location>
</feature>
<dbReference type="Gene3D" id="2.20.110.10">
    <property type="entry name" value="Histone H3 K4-specific methyltransferase SET7/9 N-terminal domain"/>
    <property type="match status" value="5"/>
</dbReference>
<dbReference type="Gene3D" id="2.60.40.10">
    <property type="entry name" value="Immunoglobulins"/>
    <property type="match status" value="2"/>
</dbReference>
<evidence type="ECO:0000313" key="6">
    <source>
        <dbReference type="Proteomes" id="UP000198341"/>
    </source>
</evidence>
<dbReference type="KEGG" id="bpg:Bathy10g02660"/>
<dbReference type="Pfam" id="PF00630">
    <property type="entry name" value="Filamin"/>
    <property type="match status" value="2"/>
</dbReference>
<evidence type="ECO:0000256" key="2">
    <source>
        <dbReference type="PROSITE-ProRule" id="PRU00087"/>
    </source>
</evidence>
<dbReference type="GeneID" id="19013341"/>
<feature type="repeat" description="Filamin" evidence="2">
    <location>
        <begin position="591"/>
        <end position="706"/>
    </location>
</feature>
<dbReference type="SUPFAM" id="SSF82185">
    <property type="entry name" value="Histone H3 K4-specific methyltransferase SET7/9 N-terminal domain"/>
    <property type="match status" value="3"/>
</dbReference>
<dbReference type="eggNOG" id="KOG0231">
    <property type="taxonomic scope" value="Eukaryota"/>
</dbReference>
<protein>
    <submittedName>
        <fullName evidence="5">Uncharacterized protein</fullName>
    </submittedName>
</protein>
<dbReference type="PROSITE" id="PS50194">
    <property type="entry name" value="FILAMIN_REPEAT"/>
    <property type="match status" value="2"/>
</dbReference>
<accession>K8F996</accession>
<dbReference type="Pfam" id="PF02493">
    <property type="entry name" value="MORN"/>
    <property type="match status" value="12"/>
</dbReference>
<dbReference type="PANTHER" id="PTHR43215">
    <property type="entry name" value="RADIAL SPOKE HEAD 1 HOMOLOG"/>
    <property type="match status" value="1"/>
</dbReference>
<dbReference type="OrthoDB" id="270720at2759"/>
<evidence type="ECO:0000256" key="4">
    <source>
        <dbReference type="SAM" id="MobiDB-lite"/>
    </source>
</evidence>
<dbReference type="AlphaFoldDB" id="K8F996"/>
<dbReference type="SMART" id="SM00698">
    <property type="entry name" value="MORN"/>
    <property type="match status" value="13"/>
</dbReference>
<dbReference type="PANTHER" id="PTHR43215:SF14">
    <property type="entry name" value="RADIAL SPOKE HEAD 1 HOMOLOG"/>
    <property type="match status" value="1"/>
</dbReference>
<gene>
    <name evidence="5" type="ordered locus">Bathy10g02660</name>
</gene>
<feature type="region of interest" description="Disordered" evidence="4">
    <location>
        <begin position="1"/>
        <end position="24"/>
    </location>
</feature>
<dbReference type="EMBL" id="FO082269">
    <property type="protein sequence ID" value="CCO18183.1"/>
    <property type="molecule type" value="Genomic_DNA"/>
</dbReference>
<keyword evidence="1" id="KW-0677">Repeat</keyword>
<feature type="repeat" description="Filamin" evidence="2">
    <location>
        <begin position="468"/>
        <end position="588"/>
    </location>
</feature>
<feature type="compositionally biased region" description="Basic and acidic residues" evidence="4">
    <location>
        <begin position="825"/>
        <end position="844"/>
    </location>
</feature>
<dbReference type="Proteomes" id="UP000198341">
    <property type="component" value="Chromosome 10"/>
</dbReference>